<protein>
    <recommendedName>
        <fullName evidence="2">OTU domain-containing protein</fullName>
    </recommendedName>
</protein>
<dbReference type="Gene3D" id="3.90.70.80">
    <property type="match status" value="1"/>
</dbReference>
<dbReference type="GO" id="GO:0016579">
    <property type="term" value="P:protein deubiquitination"/>
    <property type="evidence" value="ECO:0007669"/>
    <property type="project" value="TreeGrafter"/>
</dbReference>
<dbReference type="PANTHER" id="PTHR12419">
    <property type="entry name" value="OTU DOMAIN CONTAINING PROTEIN"/>
    <property type="match status" value="1"/>
</dbReference>
<feature type="compositionally biased region" description="Basic and acidic residues" evidence="1">
    <location>
        <begin position="325"/>
        <end position="350"/>
    </location>
</feature>
<feature type="domain" description="OTU" evidence="2">
    <location>
        <begin position="82"/>
        <end position="239"/>
    </location>
</feature>
<dbReference type="PANTHER" id="PTHR12419:SF7">
    <property type="entry name" value="OTU DOMAIN-CONTAINING PROTEIN 3"/>
    <property type="match status" value="1"/>
</dbReference>
<evidence type="ECO:0000313" key="4">
    <source>
        <dbReference type="Proteomes" id="UP001149079"/>
    </source>
</evidence>
<accession>A0A9W9KTP3</accession>
<dbReference type="InterPro" id="IPR038765">
    <property type="entry name" value="Papain-like_cys_pep_sf"/>
</dbReference>
<dbReference type="CDD" id="cd22756">
    <property type="entry name" value="OTU_OTUD3-like"/>
    <property type="match status" value="1"/>
</dbReference>
<dbReference type="CDD" id="cd14279">
    <property type="entry name" value="CUE"/>
    <property type="match status" value="1"/>
</dbReference>
<feature type="compositionally biased region" description="Basic and acidic residues" evidence="1">
    <location>
        <begin position="267"/>
        <end position="300"/>
    </location>
</feature>
<dbReference type="GeneID" id="81409833"/>
<feature type="region of interest" description="Disordered" evidence="1">
    <location>
        <begin position="445"/>
        <end position="488"/>
    </location>
</feature>
<reference evidence="3" key="2">
    <citation type="journal article" date="2023" name="IMA Fungus">
        <title>Comparative genomic study of the Penicillium genus elucidates a diverse pangenome and 15 lateral gene transfer events.</title>
        <authorList>
            <person name="Petersen C."/>
            <person name="Sorensen T."/>
            <person name="Nielsen M.R."/>
            <person name="Sondergaard T.E."/>
            <person name="Sorensen J.L."/>
            <person name="Fitzpatrick D.A."/>
            <person name="Frisvad J.C."/>
            <person name="Nielsen K.L."/>
        </authorList>
    </citation>
    <scope>NUCLEOTIDE SEQUENCE</scope>
    <source>
        <strain evidence="3">IBT 22155</strain>
    </source>
</reference>
<dbReference type="EMBL" id="JAPQKL010000008">
    <property type="protein sequence ID" value="KAJ5120531.1"/>
    <property type="molecule type" value="Genomic_DNA"/>
</dbReference>
<dbReference type="Pfam" id="PF02338">
    <property type="entry name" value="OTU"/>
    <property type="match status" value="1"/>
</dbReference>
<organism evidence="3 4">
    <name type="scientific">Penicillium bovifimosum</name>
    <dbReference type="NCBI Taxonomy" id="126998"/>
    <lineage>
        <taxon>Eukaryota</taxon>
        <taxon>Fungi</taxon>
        <taxon>Dikarya</taxon>
        <taxon>Ascomycota</taxon>
        <taxon>Pezizomycotina</taxon>
        <taxon>Eurotiomycetes</taxon>
        <taxon>Eurotiomycetidae</taxon>
        <taxon>Eurotiales</taxon>
        <taxon>Aspergillaceae</taxon>
        <taxon>Penicillium</taxon>
    </lineage>
</organism>
<feature type="region of interest" description="Disordered" evidence="1">
    <location>
        <begin position="261"/>
        <end position="372"/>
    </location>
</feature>
<name>A0A9W9KTP3_9EURO</name>
<dbReference type="InterPro" id="IPR050704">
    <property type="entry name" value="Peptidase_C85-like"/>
</dbReference>
<dbReference type="AlphaFoldDB" id="A0A9W9KTP3"/>
<evidence type="ECO:0000256" key="1">
    <source>
        <dbReference type="SAM" id="MobiDB-lite"/>
    </source>
</evidence>
<evidence type="ECO:0000259" key="2">
    <source>
        <dbReference type="PROSITE" id="PS50802"/>
    </source>
</evidence>
<sequence length="524" mass="58526">MSHITNGGRIVPILEGTSCHNGALENRQPLDVSLPSLTPSLISASLVPSATMPRVSQDRHAKRVKPVDHASLQMPSLQERGLYAHPTEGDGNCLYYSLSDQLYGNTHHADEIRQLLANHMAANKDYFMQFVVAEGGERRRPRRAAASAYATRSATVSAPSHQDMERRFQEMIATSRKNGEWGSSEHLQAFCQVFKVDLNVYTMQGVSEFRDINAVPGEPRNVLHVAFHDFKHYSSARVINGSHDGLYAKLKPVPQTEKIRPQAFPDLKSEIDHKQSILPEEKTGDHIKQSRTEATADLKTKVHPNQPSSEGEAVDDTRGSQSEVSRSDDLSSKQRTSHKIETADHVEETQHAAISDSKSETDHKQITPPKIAQQPKALVLIPSKERMYHQRKLFATPETMECLGGKYDRETIVDMLQKCRGDIDRAFAALLDDQIDVPFDKKAVPMPVKPSLQASRSSSPFSTGSKRSAEDSDDSEDPRPARRRRPRKRLVSNLTLGVGISFRDEQDEVVSLNLRVSHSSNTYF</sequence>
<dbReference type="PROSITE" id="PS50802">
    <property type="entry name" value="OTU"/>
    <property type="match status" value="1"/>
</dbReference>
<comment type="caution">
    <text evidence="3">The sequence shown here is derived from an EMBL/GenBank/DDBJ whole genome shotgun (WGS) entry which is preliminary data.</text>
</comment>
<dbReference type="GO" id="GO:0004843">
    <property type="term" value="F:cysteine-type deubiquitinase activity"/>
    <property type="evidence" value="ECO:0007669"/>
    <property type="project" value="TreeGrafter"/>
</dbReference>
<dbReference type="Proteomes" id="UP001149079">
    <property type="component" value="Unassembled WGS sequence"/>
</dbReference>
<gene>
    <name evidence="3" type="ORF">N7515_009919</name>
</gene>
<reference evidence="3" key="1">
    <citation type="submission" date="2022-11" db="EMBL/GenBank/DDBJ databases">
        <authorList>
            <person name="Petersen C."/>
        </authorList>
    </citation>
    <scope>NUCLEOTIDE SEQUENCE</scope>
    <source>
        <strain evidence="3">IBT 22155</strain>
    </source>
</reference>
<proteinExistence type="predicted"/>
<dbReference type="InterPro" id="IPR003323">
    <property type="entry name" value="OTU_dom"/>
</dbReference>
<dbReference type="SUPFAM" id="SSF54001">
    <property type="entry name" value="Cysteine proteinases"/>
    <property type="match status" value="1"/>
</dbReference>
<feature type="compositionally biased region" description="Polar residues" evidence="1">
    <location>
        <begin position="452"/>
        <end position="464"/>
    </location>
</feature>
<keyword evidence="4" id="KW-1185">Reference proteome</keyword>
<dbReference type="OrthoDB" id="409956at2759"/>
<evidence type="ECO:0000313" key="3">
    <source>
        <dbReference type="EMBL" id="KAJ5120531.1"/>
    </source>
</evidence>
<dbReference type="RefSeq" id="XP_056517035.1">
    <property type="nucleotide sequence ID" value="XM_056670662.1"/>
</dbReference>